<name>A0A562K6R0_9BACI</name>
<protein>
    <recommendedName>
        <fullName evidence="3">N-acetylglutamate synthase</fullName>
    </recommendedName>
</protein>
<comment type="caution">
    <text evidence="1">The sequence shown here is derived from an EMBL/GenBank/DDBJ whole genome shotgun (WGS) entry which is preliminary data.</text>
</comment>
<dbReference type="EMBL" id="VLKI01000001">
    <property type="protein sequence ID" value="TWH91131.1"/>
    <property type="molecule type" value="Genomic_DNA"/>
</dbReference>
<dbReference type="Proteomes" id="UP000318667">
    <property type="component" value="Unassembled WGS sequence"/>
</dbReference>
<evidence type="ECO:0008006" key="3">
    <source>
        <dbReference type="Google" id="ProtNLM"/>
    </source>
</evidence>
<dbReference type="AlphaFoldDB" id="A0A562K6R0"/>
<reference evidence="1 2" key="1">
    <citation type="journal article" date="2015" name="Stand. Genomic Sci.">
        <title>Genomic Encyclopedia of Bacterial and Archaeal Type Strains, Phase III: the genomes of soil and plant-associated and newly described type strains.</title>
        <authorList>
            <person name="Whitman W.B."/>
            <person name="Woyke T."/>
            <person name="Klenk H.P."/>
            <person name="Zhou Y."/>
            <person name="Lilburn T.G."/>
            <person name="Beck B.J."/>
            <person name="De Vos P."/>
            <person name="Vandamme P."/>
            <person name="Eisen J.A."/>
            <person name="Garrity G."/>
            <person name="Hugenholtz P."/>
            <person name="Kyrpides N.C."/>
        </authorList>
    </citation>
    <scope>NUCLEOTIDE SEQUENCE [LARGE SCALE GENOMIC DNA]</scope>
    <source>
        <strain evidence="1 2">CGMCC 1.10115</strain>
    </source>
</reference>
<sequence>MQVLGGALLNLSLLKGMDNMVNYNGRTFVSVENTANGEVSSKTFFNYKQEGHIISATYSGGEIIQGTLIGLVKEDSSLEFRYNHVNRKNEIRGGICISTPKILPDGRIMLDEKWQWLDDEATEGTSKIVEVIK</sequence>
<dbReference type="Pfam" id="PF26421">
    <property type="entry name" value="Avidin_like"/>
    <property type="match status" value="1"/>
</dbReference>
<gene>
    <name evidence="1" type="ORF">IQ19_00584</name>
</gene>
<evidence type="ECO:0000313" key="1">
    <source>
        <dbReference type="EMBL" id="TWH91131.1"/>
    </source>
</evidence>
<keyword evidence="2" id="KW-1185">Reference proteome</keyword>
<accession>A0A562K6R0</accession>
<proteinExistence type="predicted"/>
<evidence type="ECO:0000313" key="2">
    <source>
        <dbReference type="Proteomes" id="UP000318667"/>
    </source>
</evidence>
<organism evidence="1 2">
    <name type="scientific">Cytobacillus oceanisediminis</name>
    <dbReference type="NCBI Taxonomy" id="665099"/>
    <lineage>
        <taxon>Bacteria</taxon>
        <taxon>Bacillati</taxon>
        <taxon>Bacillota</taxon>
        <taxon>Bacilli</taxon>
        <taxon>Bacillales</taxon>
        <taxon>Bacillaceae</taxon>
        <taxon>Cytobacillus</taxon>
    </lineage>
</organism>
<dbReference type="InterPro" id="IPR058595">
    <property type="entry name" value="Avidin-like"/>
</dbReference>